<organism evidence="7 8">
    <name type="scientific">Prochlorococcus marinus (strain MIT 9303)</name>
    <dbReference type="NCBI Taxonomy" id="59922"/>
    <lineage>
        <taxon>Bacteria</taxon>
        <taxon>Bacillati</taxon>
        <taxon>Cyanobacteriota</taxon>
        <taxon>Cyanophyceae</taxon>
        <taxon>Synechococcales</taxon>
        <taxon>Prochlorococcaceae</taxon>
        <taxon>Prochlorococcus</taxon>
    </lineage>
</organism>
<dbReference type="GO" id="GO:0015979">
    <property type="term" value="P:photosynthesis"/>
    <property type="evidence" value="ECO:0007669"/>
    <property type="project" value="UniProtKB-KW"/>
</dbReference>
<dbReference type="EMBL" id="CP000554">
    <property type="protein sequence ID" value="ABM77541.1"/>
    <property type="molecule type" value="Genomic_DNA"/>
</dbReference>
<evidence type="ECO:0000256" key="2">
    <source>
        <dbReference type="ARBA" id="ARBA00022692"/>
    </source>
</evidence>
<evidence type="ECO:0000256" key="5">
    <source>
        <dbReference type="ARBA" id="ARBA00023136"/>
    </source>
</evidence>
<name>A2C7T1_PROM3</name>
<feature type="transmembrane region" description="Helical" evidence="6">
    <location>
        <begin position="6"/>
        <end position="27"/>
    </location>
</feature>
<protein>
    <submittedName>
        <fullName evidence="7">Possible photosystem I reaction centre subunit XII (PsaM)</fullName>
    </submittedName>
</protein>
<keyword evidence="1" id="KW-0602">Photosynthesis</keyword>
<keyword evidence="3" id="KW-0603">Photosystem I</keyword>
<proteinExistence type="predicted"/>
<keyword evidence="5 6" id="KW-0472">Membrane</keyword>
<reference evidence="7 8" key="1">
    <citation type="journal article" date="2007" name="PLoS Genet.">
        <title>Patterns and implications of gene gain and loss in the evolution of Prochlorococcus.</title>
        <authorList>
            <person name="Kettler G.C."/>
            <person name="Martiny A.C."/>
            <person name="Huang K."/>
            <person name="Zucker J."/>
            <person name="Coleman M.L."/>
            <person name="Rodrigue S."/>
            <person name="Chen F."/>
            <person name="Lapidus A."/>
            <person name="Ferriera S."/>
            <person name="Johnson J."/>
            <person name="Steglich C."/>
            <person name="Church G.M."/>
            <person name="Richardson P."/>
            <person name="Chisholm S.W."/>
        </authorList>
    </citation>
    <scope>NUCLEOTIDE SEQUENCE [LARGE SCALE GENOMIC DNA]</scope>
    <source>
        <strain evidence="7 8">MIT 9303</strain>
    </source>
</reference>
<dbReference type="STRING" id="59922.P9303_07901"/>
<dbReference type="RefSeq" id="WP_011825455.1">
    <property type="nucleotide sequence ID" value="NC_008820.1"/>
</dbReference>
<evidence type="ECO:0000256" key="1">
    <source>
        <dbReference type="ARBA" id="ARBA00022531"/>
    </source>
</evidence>
<evidence type="ECO:0000256" key="6">
    <source>
        <dbReference type="SAM" id="Phobius"/>
    </source>
</evidence>
<evidence type="ECO:0000256" key="3">
    <source>
        <dbReference type="ARBA" id="ARBA00022836"/>
    </source>
</evidence>
<evidence type="ECO:0000313" key="7">
    <source>
        <dbReference type="EMBL" id="ABM77541.1"/>
    </source>
</evidence>
<dbReference type="InterPro" id="IPR010010">
    <property type="entry name" value="PSI_PsaM"/>
</dbReference>
<accession>A2C7T1</accession>
<dbReference type="Pfam" id="PF07465">
    <property type="entry name" value="PsaM"/>
    <property type="match status" value="1"/>
</dbReference>
<dbReference type="GO" id="GO:0009522">
    <property type="term" value="C:photosystem I"/>
    <property type="evidence" value="ECO:0007669"/>
    <property type="project" value="UniProtKB-KW"/>
</dbReference>
<dbReference type="NCBIfam" id="TIGR03053">
    <property type="entry name" value="PS_I_psaM"/>
    <property type="match status" value="1"/>
</dbReference>
<dbReference type="HOGENOM" id="CLU_3357739_0_0_3"/>
<sequence length="36" mass="3720">MGITDIANVDLAGLCLVVVFHCGVLALRLGVSLHEA</sequence>
<keyword evidence="4 6" id="KW-1133">Transmembrane helix</keyword>
<dbReference type="BioCyc" id="PMAR59922:G1G80-716-MONOMER"/>
<dbReference type="AlphaFoldDB" id="A2C7T1"/>
<evidence type="ECO:0000313" key="8">
    <source>
        <dbReference type="Proteomes" id="UP000002274"/>
    </source>
</evidence>
<dbReference type="Proteomes" id="UP000002274">
    <property type="component" value="Chromosome"/>
</dbReference>
<dbReference type="KEGG" id="pmf:P9303_07901"/>
<evidence type="ECO:0000256" key="4">
    <source>
        <dbReference type="ARBA" id="ARBA00022989"/>
    </source>
</evidence>
<keyword evidence="2 6" id="KW-0812">Transmembrane</keyword>
<gene>
    <name evidence="7" type="ordered locus">P9303_07901</name>
</gene>